<keyword evidence="1 2" id="KW-0732">Signal</keyword>
<dbReference type="SUPFAM" id="SSF53474">
    <property type="entry name" value="alpha/beta-Hydrolases"/>
    <property type="match status" value="1"/>
</dbReference>
<name>A0A5B8UPG5_9BACT</name>
<dbReference type="GO" id="GO:0016787">
    <property type="term" value="F:hydrolase activity"/>
    <property type="evidence" value="ECO:0007669"/>
    <property type="project" value="InterPro"/>
</dbReference>
<sequence>MKRFLFFSSFCLLACVAFSQDKTLYEKHWYISGNDTLPYRVLLPKNFDASKKYPLILFLHGSGERGRDNEAQLIHGGDLFLRDSVREQYPAIVVFPQCPQASFWSNVDIRYDSAAKKRIWNFPSGGEPTVAMRLLLQLISQLQNDYKLDKHRLYIGGLSMGGMGTFELVRRIPKTFAAAFPICGGAAPATAKTLSRVRHWWIFHGLADPVVPVELSKNMADALVNAGAVIRLSLYPGVGHNSWDNAFAEKDLLPWLFSNRK</sequence>
<dbReference type="InterPro" id="IPR029058">
    <property type="entry name" value="AB_hydrolase_fold"/>
</dbReference>
<gene>
    <name evidence="4" type="ORF">FSB75_20195</name>
</gene>
<dbReference type="PANTHER" id="PTHR43037:SF1">
    <property type="entry name" value="BLL1128 PROTEIN"/>
    <property type="match status" value="1"/>
</dbReference>
<keyword evidence="5" id="KW-1185">Reference proteome</keyword>
<evidence type="ECO:0000256" key="1">
    <source>
        <dbReference type="ARBA" id="ARBA00022729"/>
    </source>
</evidence>
<evidence type="ECO:0000256" key="2">
    <source>
        <dbReference type="SAM" id="SignalP"/>
    </source>
</evidence>
<dbReference type="Proteomes" id="UP000321204">
    <property type="component" value="Chromosome"/>
</dbReference>
<dbReference type="OrthoDB" id="9764953at2"/>
<dbReference type="InterPro" id="IPR003140">
    <property type="entry name" value="PLipase/COase/thioEstase"/>
</dbReference>
<evidence type="ECO:0000259" key="3">
    <source>
        <dbReference type="Pfam" id="PF02230"/>
    </source>
</evidence>
<feature type="domain" description="Phospholipase/carboxylesterase/thioesterase" evidence="3">
    <location>
        <begin position="131"/>
        <end position="247"/>
    </location>
</feature>
<dbReference type="RefSeq" id="WP_146791166.1">
    <property type="nucleotide sequence ID" value="NZ_BAABIO010000003.1"/>
</dbReference>
<reference evidence="4 5" key="1">
    <citation type="journal article" date="2015" name="Int. J. Syst. Evol. Microbiol.">
        <title>Flavisolibacter ginsenosidimutans sp. nov., with ginsenoside-converting activity isolated from soil used for cultivating ginseng.</title>
        <authorList>
            <person name="Zhao Y."/>
            <person name="Liu Q."/>
            <person name="Kang M.S."/>
            <person name="Jin F."/>
            <person name="Yu H."/>
            <person name="Im W.T."/>
        </authorList>
    </citation>
    <scope>NUCLEOTIDE SEQUENCE [LARGE SCALE GENOMIC DNA]</scope>
    <source>
        <strain evidence="4 5">Gsoil 636</strain>
    </source>
</reference>
<evidence type="ECO:0000313" key="4">
    <source>
        <dbReference type="EMBL" id="QEC58129.1"/>
    </source>
</evidence>
<dbReference type="AlphaFoldDB" id="A0A5B8UPG5"/>
<evidence type="ECO:0000313" key="5">
    <source>
        <dbReference type="Proteomes" id="UP000321204"/>
    </source>
</evidence>
<dbReference type="KEGG" id="fgg:FSB75_20195"/>
<dbReference type="EMBL" id="CP042433">
    <property type="protein sequence ID" value="QEC58129.1"/>
    <property type="molecule type" value="Genomic_DNA"/>
</dbReference>
<feature type="chain" id="PRO_5022697211" evidence="2">
    <location>
        <begin position="20"/>
        <end position="261"/>
    </location>
</feature>
<dbReference type="Gene3D" id="3.40.50.1820">
    <property type="entry name" value="alpha/beta hydrolase"/>
    <property type="match status" value="1"/>
</dbReference>
<accession>A0A5B8UPG5</accession>
<dbReference type="PANTHER" id="PTHR43037">
    <property type="entry name" value="UNNAMED PRODUCT-RELATED"/>
    <property type="match status" value="1"/>
</dbReference>
<feature type="signal peptide" evidence="2">
    <location>
        <begin position="1"/>
        <end position="19"/>
    </location>
</feature>
<dbReference type="InterPro" id="IPR050955">
    <property type="entry name" value="Plant_Biomass_Hydrol_Est"/>
</dbReference>
<proteinExistence type="predicted"/>
<dbReference type="Pfam" id="PF02230">
    <property type="entry name" value="Abhydrolase_2"/>
    <property type="match status" value="1"/>
</dbReference>
<protein>
    <submittedName>
        <fullName evidence="4">Phospholipase</fullName>
    </submittedName>
</protein>
<organism evidence="4 5">
    <name type="scientific">Flavisolibacter ginsenosidimutans</name>
    <dbReference type="NCBI Taxonomy" id="661481"/>
    <lineage>
        <taxon>Bacteria</taxon>
        <taxon>Pseudomonadati</taxon>
        <taxon>Bacteroidota</taxon>
        <taxon>Chitinophagia</taxon>
        <taxon>Chitinophagales</taxon>
        <taxon>Chitinophagaceae</taxon>
        <taxon>Flavisolibacter</taxon>
    </lineage>
</organism>